<dbReference type="RefSeq" id="WP_126519350.1">
    <property type="nucleotide sequence ID" value="NZ_RXNU01000002.1"/>
</dbReference>
<dbReference type="EMBL" id="RXNU01000002">
    <property type="protein sequence ID" value="RTR40283.1"/>
    <property type="molecule type" value="Genomic_DNA"/>
</dbReference>
<sequence length="383" mass="43075">MSIQIVTDIINAASYQARHVCGSEGLYQCIIYDTAKRNPEVESIEREVSVILPDGKTGYLDFVIEANGISVAIELKAGANSYRNSLDKAKEVDRRFGAEKSGGLLKDFEKLSAFLKGGVKSSRHAISVCLETAYIKKGFTPHDVDRYSTLANRKSIDFVYGTPGSSPTNLWVTSDTQYELALGVEDGNGVEVSNAFDIDNLDWATYFAFVGMLEPKDETFAQGILYHYIRNMGLSERQCASEVYFFFARKPDSRASYWVPDLAVFDTSFNGKFNLGVNNQEKLRNDYEKLCSLNTIIEIKGSKLFERLSTNQKIKMIRQDLEKLNSHLRPVIEAQILKGEISRKRPVNYAMVIASSDVGLKPFISEAMKEYGESIQIYWSGFY</sequence>
<comment type="caution">
    <text evidence="1">The sequence shown here is derived from an EMBL/GenBank/DDBJ whole genome shotgun (WGS) entry which is preliminary data.</text>
</comment>
<dbReference type="AlphaFoldDB" id="A0A3S0IRF1"/>
<reference evidence="1 2" key="1">
    <citation type="submission" date="2018-12" db="EMBL/GenBank/DDBJ databases">
        <authorList>
            <person name="Yu L."/>
        </authorList>
    </citation>
    <scope>NUCLEOTIDE SEQUENCE [LARGE SCALE GENOMIC DNA]</scope>
    <source>
        <strain evidence="1 2">HAW-EB2</strain>
    </source>
</reference>
<name>A0A3S0IRF1_9GAMM</name>
<accession>A0A3S0IRF1</accession>
<organism evidence="1 2">
    <name type="scientific">Shewanella canadensis</name>
    <dbReference type="NCBI Taxonomy" id="271096"/>
    <lineage>
        <taxon>Bacteria</taxon>
        <taxon>Pseudomonadati</taxon>
        <taxon>Pseudomonadota</taxon>
        <taxon>Gammaproteobacteria</taxon>
        <taxon>Alteromonadales</taxon>
        <taxon>Shewanellaceae</taxon>
        <taxon>Shewanella</taxon>
    </lineage>
</organism>
<evidence type="ECO:0000313" key="2">
    <source>
        <dbReference type="Proteomes" id="UP000267448"/>
    </source>
</evidence>
<dbReference type="Proteomes" id="UP000267448">
    <property type="component" value="Unassembled WGS sequence"/>
</dbReference>
<keyword evidence="2" id="KW-1185">Reference proteome</keyword>
<evidence type="ECO:0000313" key="1">
    <source>
        <dbReference type="EMBL" id="RTR40283.1"/>
    </source>
</evidence>
<dbReference type="OrthoDB" id="9875139at2"/>
<proteinExistence type="predicted"/>
<protein>
    <submittedName>
        <fullName evidence="1">Uncharacterized protein</fullName>
    </submittedName>
</protein>
<gene>
    <name evidence="1" type="ORF">EKG38_06090</name>
</gene>